<sequence>MDDDVILTAAPSPARRFLALGILGGLGALVLWMAAAAPDLSAGGRLVLGVLGLGALGMAGWLRAATRTRLVLTCEALSEEGGEILAPLAAISRSERGPFAAKPSAGFVLRLNRAVGPVAWRPGLWWRLGRRVGVGGVVAGAEARALSEAVAAAVAARGPTT</sequence>
<keyword evidence="1" id="KW-0812">Transmembrane</keyword>
<accession>A0A2T0X712</accession>
<reference evidence="2 3" key="1">
    <citation type="submission" date="2018-03" db="EMBL/GenBank/DDBJ databases">
        <title>Genomic Encyclopedia of Archaeal and Bacterial Type Strains, Phase II (KMG-II): from individual species to whole genera.</title>
        <authorList>
            <person name="Goeker M."/>
        </authorList>
    </citation>
    <scope>NUCLEOTIDE SEQUENCE [LARGE SCALE GENOMIC DNA]</scope>
    <source>
        <strain evidence="2 3">DSM 29318</strain>
    </source>
</reference>
<dbReference type="OrthoDB" id="7862519at2"/>
<evidence type="ECO:0000313" key="2">
    <source>
        <dbReference type="EMBL" id="PRY94713.1"/>
    </source>
</evidence>
<name>A0A2T0X712_9RHOB</name>
<feature type="transmembrane region" description="Helical" evidence="1">
    <location>
        <begin position="17"/>
        <end position="36"/>
    </location>
</feature>
<gene>
    <name evidence="2" type="ORF">BCF33_0309</name>
</gene>
<feature type="transmembrane region" description="Helical" evidence="1">
    <location>
        <begin position="42"/>
        <end position="62"/>
    </location>
</feature>
<dbReference type="Proteomes" id="UP000238801">
    <property type="component" value="Unassembled WGS sequence"/>
</dbReference>
<keyword evidence="3" id="KW-1185">Reference proteome</keyword>
<dbReference type="AlphaFoldDB" id="A0A2T0X712"/>
<evidence type="ECO:0000313" key="3">
    <source>
        <dbReference type="Proteomes" id="UP000238801"/>
    </source>
</evidence>
<evidence type="ECO:0000256" key="1">
    <source>
        <dbReference type="SAM" id="Phobius"/>
    </source>
</evidence>
<proteinExistence type="predicted"/>
<dbReference type="RefSeq" id="WP_106159183.1">
    <property type="nucleotide sequence ID" value="NZ_PVTT01000001.1"/>
</dbReference>
<keyword evidence="1" id="KW-0472">Membrane</keyword>
<comment type="caution">
    <text evidence="2">The sequence shown here is derived from an EMBL/GenBank/DDBJ whole genome shotgun (WGS) entry which is preliminary data.</text>
</comment>
<organism evidence="2 3">
    <name type="scientific">Hasllibacter halocynthiae</name>
    <dbReference type="NCBI Taxonomy" id="595589"/>
    <lineage>
        <taxon>Bacteria</taxon>
        <taxon>Pseudomonadati</taxon>
        <taxon>Pseudomonadota</taxon>
        <taxon>Alphaproteobacteria</taxon>
        <taxon>Rhodobacterales</taxon>
        <taxon>Roseobacteraceae</taxon>
        <taxon>Hasllibacter</taxon>
    </lineage>
</organism>
<dbReference type="EMBL" id="PVTT01000001">
    <property type="protein sequence ID" value="PRY94713.1"/>
    <property type="molecule type" value="Genomic_DNA"/>
</dbReference>
<keyword evidence="1" id="KW-1133">Transmembrane helix</keyword>
<protein>
    <submittedName>
        <fullName evidence="2">Uncharacterized protein</fullName>
    </submittedName>
</protein>